<dbReference type="PANTHER" id="PTHR31896:SF76">
    <property type="entry name" value="BAHD ACYLTRANSFERASE DCR"/>
    <property type="match status" value="1"/>
</dbReference>
<evidence type="ECO:0000313" key="2">
    <source>
        <dbReference type="Proteomes" id="UP000813463"/>
    </source>
</evidence>
<dbReference type="InterPro" id="IPR051283">
    <property type="entry name" value="Sec_Metabolite_Acyltrans"/>
</dbReference>
<sequence length="480" mass="53167">MENGIEKKENGIEKKENGIGIEELDSSIKVKITQKSHVQPRKKLGRKECQLITFDLPYLGFFYNQKLMIYKHKNDEFEETVKKLKEGLSVVLEDFYQLAGKLGRDDDDGVFKIMYDDDMDGVEVLEAIVDVNDDGNDDGMMVCVDDLSSKDDISAMKELLPYNGVLNLEGLQRPLLAIQLTKLRDGLAIGCAFNHAVLDGSATWHFMSSWAELCCGAESISIQPFLERTKARSTRVSLEIPQAPPQPDLSTVSAAAPVLREKLFRFSATAIEKIKKEHNSEGPTNGTIAPAGPPFSTFQSLSSHIWRAVTAARELKPEDPTVFTIFADCRKRVDPPMPESYFGNLIQAIFTGTAAGLLLGHPPEFAAGYVKAAIGAHNAAAIDKRNKEWEDKPIIFQYKDAGMNCVAVGSSPRFKVYDVDFGFGKPERVRSGANNRFDGMVYLYSEKGGGNGIDVEISLESKAMDNLERDKKFLMDGEVV</sequence>
<reference evidence="2" key="1">
    <citation type="journal article" date="2021" name="Nat. Commun.">
        <title>Genomic analyses provide insights into spinach domestication and the genetic basis of agronomic traits.</title>
        <authorList>
            <person name="Cai X."/>
            <person name="Sun X."/>
            <person name="Xu C."/>
            <person name="Sun H."/>
            <person name="Wang X."/>
            <person name="Ge C."/>
            <person name="Zhang Z."/>
            <person name="Wang Q."/>
            <person name="Fei Z."/>
            <person name="Jiao C."/>
            <person name="Wang Q."/>
        </authorList>
    </citation>
    <scope>NUCLEOTIDE SEQUENCE [LARGE SCALE GENOMIC DNA]</scope>
    <source>
        <strain evidence="2">cv. Varoflay</strain>
    </source>
</reference>
<name>A0A9R0I852_SPIOL</name>
<keyword evidence="2" id="KW-1185">Reference proteome</keyword>
<dbReference type="PANTHER" id="PTHR31896">
    <property type="entry name" value="FAMILY REGULATORY PROTEIN, PUTATIVE (AFU_ORTHOLOGUE AFUA_3G14730)-RELATED"/>
    <property type="match status" value="1"/>
</dbReference>
<protein>
    <submittedName>
        <fullName evidence="3">BAHD acyltransferase DCR</fullName>
    </submittedName>
</protein>
<organism evidence="2 3">
    <name type="scientific">Spinacia oleracea</name>
    <name type="common">Spinach</name>
    <dbReference type="NCBI Taxonomy" id="3562"/>
    <lineage>
        <taxon>Eukaryota</taxon>
        <taxon>Viridiplantae</taxon>
        <taxon>Streptophyta</taxon>
        <taxon>Embryophyta</taxon>
        <taxon>Tracheophyta</taxon>
        <taxon>Spermatophyta</taxon>
        <taxon>Magnoliopsida</taxon>
        <taxon>eudicotyledons</taxon>
        <taxon>Gunneridae</taxon>
        <taxon>Pentapetalae</taxon>
        <taxon>Caryophyllales</taxon>
        <taxon>Chenopodiaceae</taxon>
        <taxon>Chenopodioideae</taxon>
        <taxon>Anserineae</taxon>
        <taxon>Spinacia</taxon>
    </lineage>
</organism>
<evidence type="ECO:0000313" key="3">
    <source>
        <dbReference type="RefSeq" id="XP_021844248.2"/>
    </source>
</evidence>
<dbReference type="AlphaFoldDB" id="A0A9R0I852"/>
<evidence type="ECO:0000256" key="1">
    <source>
        <dbReference type="ARBA" id="ARBA00022679"/>
    </source>
</evidence>
<keyword evidence="1" id="KW-0808">Transferase</keyword>
<dbReference type="RefSeq" id="XP_021844248.2">
    <property type="nucleotide sequence ID" value="XM_021988556.2"/>
</dbReference>
<gene>
    <name evidence="3" type="primary">LOC110784139</name>
</gene>
<dbReference type="Pfam" id="PF02458">
    <property type="entry name" value="Transferase"/>
    <property type="match status" value="1"/>
</dbReference>
<reference evidence="3" key="2">
    <citation type="submission" date="2025-08" db="UniProtKB">
        <authorList>
            <consortium name="RefSeq"/>
        </authorList>
    </citation>
    <scope>IDENTIFICATION</scope>
    <source>
        <tissue evidence="3">Leaf</tissue>
    </source>
</reference>
<dbReference type="KEGG" id="soe:110784139"/>
<dbReference type="GO" id="GO:0016747">
    <property type="term" value="F:acyltransferase activity, transferring groups other than amino-acyl groups"/>
    <property type="evidence" value="ECO:0000318"/>
    <property type="project" value="GO_Central"/>
</dbReference>
<dbReference type="Proteomes" id="UP000813463">
    <property type="component" value="Chromosome 3"/>
</dbReference>
<dbReference type="GeneID" id="110784139"/>
<keyword evidence="3" id="KW-0012">Acyltransferase</keyword>
<dbReference type="InterPro" id="IPR023213">
    <property type="entry name" value="CAT-like_dom_sf"/>
</dbReference>
<proteinExistence type="predicted"/>
<accession>A0A9R0I852</accession>
<dbReference type="GO" id="GO:0005737">
    <property type="term" value="C:cytoplasm"/>
    <property type="evidence" value="ECO:0000318"/>
    <property type="project" value="GO_Central"/>
</dbReference>
<dbReference type="Gene3D" id="3.30.559.10">
    <property type="entry name" value="Chloramphenicol acetyltransferase-like domain"/>
    <property type="match status" value="2"/>
</dbReference>